<dbReference type="OrthoDB" id="21095at2759"/>
<dbReference type="GO" id="GO:0003677">
    <property type="term" value="F:DNA binding"/>
    <property type="evidence" value="ECO:0007669"/>
    <property type="project" value="UniProtKB-KW"/>
</dbReference>
<feature type="compositionally biased region" description="Basic residues" evidence="6">
    <location>
        <begin position="38"/>
        <end position="60"/>
    </location>
</feature>
<dbReference type="Pfam" id="PF09169">
    <property type="entry name" value="BRCA-2_helical"/>
    <property type="match status" value="1"/>
</dbReference>
<feature type="compositionally biased region" description="Basic and acidic residues" evidence="6">
    <location>
        <begin position="61"/>
        <end position="71"/>
    </location>
</feature>
<dbReference type="Pfam" id="PF09103">
    <property type="entry name" value="BRCA-2_OB1"/>
    <property type="match status" value="1"/>
</dbReference>
<protein>
    <recommendedName>
        <fullName evidence="12">Breast cancer type 2 susceptibility protein-like protein</fullName>
    </recommendedName>
</protein>
<dbReference type="GO" id="GO:0005634">
    <property type="term" value="C:nucleus"/>
    <property type="evidence" value="ECO:0007669"/>
    <property type="project" value="TreeGrafter"/>
</dbReference>
<evidence type="ECO:0000259" key="9">
    <source>
        <dbReference type="Pfam" id="PF09169"/>
    </source>
</evidence>
<dbReference type="InterPro" id="IPR036315">
    <property type="entry name" value="BRCA2_hlx_sf"/>
</dbReference>
<feature type="region of interest" description="Disordered" evidence="6">
    <location>
        <begin position="204"/>
        <end position="230"/>
    </location>
</feature>
<feature type="region of interest" description="Disordered" evidence="6">
    <location>
        <begin position="1"/>
        <end position="119"/>
    </location>
</feature>
<evidence type="ECO:0000256" key="2">
    <source>
        <dbReference type="ARBA" id="ARBA00022763"/>
    </source>
</evidence>
<name>A0A9J6CL31_POLVA</name>
<evidence type="ECO:0000256" key="1">
    <source>
        <dbReference type="ARBA" id="ARBA00022737"/>
    </source>
</evidence>
<dbReference type="PROSITE" id="PS50138">
    <property type="entry name" value="BRCA2_REPEAT"/>
    <property type="match status" value="1"/>
</dbReference>
<evidence type="ECO:0000313" key="10">
    <source>
        <dbReference type="EMBL" id="KAG5682684.1"/>
    </source>
</evidence>
<evidence type="ECO:0000313" key="11">
    <source>
        <dbReference type="Proteomes" id="UP001107558"/>
    </source>
</evidence>
<keyword evidence="1" id="KW-0677">Repeat</keyword>
<evidence type="ECO:0000256" key="5">
    <source>
        <dbReference type="ARBA" id="ARBA00023204"/>
    </source>
</evidence>
<dbReference type="SUPFAM" id="SSF50249">
    <property type="entry name" value="Nucleic acid-binding proteins"/>
    <property type="match status" value="3"/>
</dbReference>
<dbReference type="SUPFAM" id="SSF81872">
    <property type="entry name" value="BRCA2 helical domain"/>
    <property type="match status" value="1"/>
</dbReference>
<evidence type="ECO:0008006" key="12">
    <source>
        <dbReference type="Google" id="ProtNLM"/>
    </source>
</evidence>
<keyword evidence="3" id="KW-0238">DNA-binding</keyword>
<feature type="domain" description="BRCA2 OB3" evidence="8">
    <location>
        <begin position="1068"/>
        <end position="1207"/>
    </location>
</feature>
<dbReference type="InterPro" id="IPR015252">
    <property type="entry name" value="BRCA2_hlx"/>
</dbReference>
<gene>
    <name evidence="10" type="ORF">PVAND_012019</name>
</gene>
<reference evidence="10" key="1">
    <citation type="submission" date="2021-03" db="EMBL/GenBank/DDBJ databases">
        <title>Chromosome level genome of the anhydrobiotic midge Polypedilum vanderplanki.</title>
        <authorList>
            <person name="Yoshida Y."/>
            <person name="Kikawada T."/>
            <person name="Gusev O."/>
        </authorList>
    </citation>
    <scope>NUCLEOTIDE SEQUENCE</scope>
    <source>
        <strain evidence="10">NIAS01</strain>
        <tissue evidence="10">Whole body or cell culture</tissue>
    </source>
</reference>
<dbReference type="Proteomes" id="UP001107558">
    <property type="component" value="Chromosome 1"/>
</dbReference>
<accession>A0A9J6CL31</accession>
<feature type="compositionally biased region" description="Polar residues" evidence="6">
    <location>
        <begin position="501"/>
        <end position="516"/>
    </location>
</feature>
<feature type="region of interest" description="Disordered" evidence="6">
    <location>
        <begin position="496"/>
        <end position="516"/>
    </location>
</feature>
<feature type="domain" description="BRCA2 OB1" evidence="7">
    <location>
        <begin position="726"/>
        <end position="836"/>
    </location>
</feature>
<dbReference type="InterPro" id="IPR015187">
    <property type="entry name" value="BRCA2_OB_1"/>
</dbReference>
<sequence>MDTSWLDYDSDEDDKNIQISKLGIDESIEFEESFERNKKIRTKKRTGKRSSTRQAHKRRKKEEIDEPKQEQEGQSVIDASNDDEQEAQNVIDALNDDEQEAQSVNDSSNDDEQKLSEAQWEKEFIDELSQTVVDFSPGASPEQIKDCIDKSFLEVSHESNFDDLNQSIHELSQKLESSVNGVQLVNNVIGTVTSNRYNQDDIVHHKDIQEPQEENKKPQDEDSKEEDTVVTINKKKTVRFKELDVASSSNSRTKNDLKFNETTLIPKIQQPFGFAFASGKNIALDEKVLSNIKNRFQKEEENINYNEISETSIDDFNHTAANTTIQSPKTPLMTSTPIVKKSFRKTSLYNRVANNFLLTQHDLEIDYDHIDQIDREQSFKNSKSDNNEQQNFVGFAFASGKHIAVDEKVLSNMKNKFQIEDNTDINNIEIDETETNLNESEIKKDATEIIQNENEIEIDENDFKNVDPQPIAINTIQSQKEAYQKSLFSKYEDENYDKSNAIPSNSNRMPSQPRTNDFNQIPDCATQIKYEEINDLITKVEIAESIRIARVEELKKQIEFISKKSKDDLNFSFGKLFIQKSQTNRLKLRDYHSSSLITLKESMANRFIPYDQITQHLFDMSCYTNVPHNEVFVTIADDAKLVFNSKNSGTVSFNEIKHSFLAMKGIKPKLLPEAWVQNAYEMIFWKLNFMENFLEKIDKDMVLNPENILLQMKYRYDREIHKFQSPPLRRILEKDVPAGHRIVLKVVNISYTSENGYELELSDGWYKIRTLIDSCLAEAITKRKIQVHSKLLICNMELKQTINDTNVFVLLEASKLKISGNSTRLVEWNTKMGFCKIPFPFQITLDSVKNNGGIIGKLRIVITHVYNPIYVETVEDKRVYRSERMQNKIENENEVVLQKMYERVRQKVLDKIQVELIKRHKEILQYPKGRELTIDDLCDFFEVDTESEFALNLIENLNPSDLAKINNIVAKRKSELEDKIKILMQQESDRRVTQVIKFRAADADNPKLDRLICWWHPNEEVFDIIKIGKMIELIKATTDNINIIINQKTIFKELKKKPDLTKFKLYFRKETKFQDIKEDFSPLHNEFDIACIIIYIAEPSINKNQEVFIADEHYNLLCVNFYIDISEYAYDNVLTEGRILYVRNLQWRNSFRKPHKNIPEAFAIADSTTFVTNPGEPNEKQRINELTNAINSNSEYMGKCREKIISLIGPDIFKKEGLHKKYGFLKKISLPAKPPVDLSFSND</sequence>
<feature type="compositionally biased region" description="Basic and acidic residues" evidence="6">
    <location>
        <begin position="204"/>
        <end position="221"/>
    </location>
</feature>
<evidence type="ECO:0000259" key="7">
    <source>
        <dbReference type="Pfam" id="PF09103"/>
    </source>
</evidence>
<evidence type="ECO:0000256" key="3">
    <source>
        <dbReference type="ARBA" id="ARBA00023125"/>
    </source>
</evidence>
<dbReference type="InterPro" id="IPR015525">
    <property type="entry name" value="BRCA2"/>
</dbReference>
<dbReference type="InterPro" id="IPR012340">
    <property type="entry name" value="NA-bd_OB-fold"/>
</dbReference>
<dbReference type="PANTHER" id="PTHR11289:SF0">
    <property type="entry name" value="BREAST CANCER TYPE 2 SUSCEPTIBILITY PROTEIN"/>
    <property type="match status" value="1"/>
</dbReference>
<comment type="caution">
    <text evidence="10">The sequence shown here is derived from an EMBL/GenBank/DDBJ whole genome shotgun (WGS) entry which is preliminary data.</text>
</comment>
<keyword evidence="11" id="KW-1185">Reference proteome</keyword>
<organism evidence="10 11">
    <name type="scientific">Polypedilum vanderplanki</name>
    <name type="common">Sleeping chironomid midge</name>
    <dbReference type="NCBI Taxonomy" id="319348"/>
    <lineage>
        <taxon>Eukaryota</taxon>
        <taxon>Metazoa</taxon>
        <taxon>Ecdysozoa</taxon>
        <taxon>Arthropoda</taxon>
        <taxon>Hexapoda</taxon>
        <taxon>Insecta</taxon>
        <taxon>Pterygota</taxon>
        <taxon>Neoptera</taxon>
        <taxon>Endopterygota</taxon>
        <taxon>Diptera</taxon>
        <taxon>Nematocera</taxon>
        <taxon>Chironomoidea</taxon>
        <taxon>Chironomidae</taxon>
        <taxon>Chironominae</taxon>
        <taxon>Polypedilum</taxon>
        <taxon>Polypedilum</taxon>
    </lineage>
</organism>
<dbReference type="GO" id="GO:0006355">
    <property type="term" value="P:regulation of DNA-templated transcription"/>
    <property type="evidence" value="ECO:0007669"/>
    <property type="project" value="TreeGrafter"/>
</dbReference>
<evidence type="ECO:0000259" key="8">
    <source>
        <dbReference type="Pfam" id="PF09104"/>
    </source>
</evidence>
<dbReference type="GO" id="GO:0000724">
    <property type="term" value="P:double-strand break repair via homologous recombination"/>
    <property type="evidence" value="ECO:0007669"/>
    <property type="project" value="InterPro"/>
</dbReference>
<dbReference type="AlphaFoldDB" id="A0A9J6CL31"/>
<keyword evidence="5" id="KW-0234">DNA repair</keyword>
<dbReference type="PANTHER" id="PTHR11289">
    <property type="entry name" value="BREAST CANCER TYPE 2 SUSCEPTIBILITY PROTEIN BRCA2"/>
    <property type="match status" value="1"/>
</dbReference>
<evidence type="ECO:0000256" key="4">
    <source>
        <dbReference type="ARBA" id="ARBA00023172"/>
    </source>
</evidence>
<keyword evidence="2" id="KW-0227">DNA damage</keyword>
<proteinExistence type="predicted"/>
<dbReference type="Gene3D" id="2.40.50.140">
    <property type="entry name" value="Nucleic acid-binding proteins"/>
    <property type="match status" value="3"/>
</dbReference>
<dbReference type="InterPro" id="IPR015188">
    <property type="entry name" value="BRCA2_OB_3"/>
</dbReference>
<evidence type="ECO:0000256" key="6">
    <source>
        <dbReference type="SAM" id="MobiDB-lite"/>
    </source>
</evidence>
<feature type="domain" description="Breast cancer type 2 susceptibility protein helical" evidence="9">
    <location>
        <begin position="561"/>
        <end position="722"/>
    </location>
</feature>
<keyword evidence="4" id="KW-0233">DNA recombination</keyword>
<dbReference type="InterPro" id="IPR002093">
    <property type="entry name" value="BRCA2_repeat"/>
</dbReference>
<dbReference type="EMBL" id="JADBJN010000001">
    <property type="protein sequence ID" value="KAG5682684.1"/>
    <property type="molecule type" value="Genomic_DNA"/>
</dbReference>
<dbReference type="Pfam" id="PF09104">
    <property type="entry name" value="BRCA-2_OB3"/>
    <property type="match status" value="1"/>
</dbReference>